<dbReference type="Pfam" id="PF00132">
    <property type="entry name" value="Hexapep"/>
    <property type="match status" value="1"/>
</dbReference>
<dbReference type="AlphaFoldDB" id="O87276"/>
<dbReference type="NCBIfam" id="NF000097">
    <property type="entry name" value="stregram_VatC"/>
    <property type="match status" value="1"/>
</dbReference>
<dbReference type="CARD" id="ARO:3002842">
    <property type="molecule name" value="vatC"/>
    <property type="mechanism identifier" value="ARO:0001004"/>
    <property type="mechanism name" value="antibiotic inactivation"/>
</dbReference>
<dbReference type="RefSeq" id="WP_032489342.1">
    <property type="nucleotide sequence ID" value="NG_048539.1"/>
</dbReference>
<evidence type="ECO:0000256" key="1">
    <source>
        <dbReference type="ARBA" id="ARBA00007274"/>
    </source>
</evidence>
<keyword evidence="5" id="KW-0012">Acyltransferase</keyword>
<reference evidence="6" key="1">
    <citation type="journal article" date="1998" name="Antimicrob. Agents Chemother.">
        <title>Characterization of a staphylococcal plasmid related to pUB110 and carrying two novel genes, vatC and vgbB, encoding resistance to streptogramins A and B and similar antibiotics.</title>
        <authorList>
            <person name="Allignet J."/>
            <person name="Liassine N."/>
            <person name="el Solh N."/>
        </authorList>
    </citation>
    <scope>NUCLEOTIDE SEQUENCE</scope>
    <source>
        <strain evidence="6">BM10711</strain>
        <plasmid evidence="6">pIP1714</plasmid>
    </source>
</reference>
<dbReference type="InterPro" id="IPR050179">
    <property type="entry name" value="Trans_hexapeptide_repeat"/>
</dbReference>
<dbReference type="InterPro" id="IPR001451">
    <property type="entry name" value="Hexapep"/>
</dbReference>
<dbReference type="EMBL" id="AF015628">
    <property type="protein sequence ID" value="AAC61671.1"/>
    <property type="molecule type" value="Genomic_DNA"/>
</dbReference>
<gene>
    <name evidence="6" type="primary">vatC</name>
</gene>
<dbReference type="FunFam" id="2.160.10.10:FF:000037">
    <property type="entry name" value="Streptogramin A acetyltransferase"/>
    <property type="match status" value="1"/>
</dbReference>
<accession>O87276</accession>
<evidence type="ECO:0000313" key="6">
    <source>
        <dbReference type="EMBL" id="AAC61671.1"/>
    </source>
</evidence>
<keyword evidence="3" id="KW-0677">Repeat</keyword>
<name>O87276_9STAP</name>
<geneLocation type="plasmid" evidence="6">
    <name>pIP1714</name>
</geneLocation>
<keyword evidence="4" id="KW-0046">Antibiotic resistance</keyword>
<protein>
    <submittedName>
        <fullName evidence="6">Streptogramin A acetyl transferase</fullName>
    </submittedName>
</protein>
<dbReference type="InterPro" id="IPR018357">
    <property type="entry name" value="Hexapep_transf_CS"/>
</dbReference>
<dbReference type="NCBIfam" id="NF000311">
    <property type="entry name" value="Vat_ABCDEFH"/>
    <property type="match status" value="1"/>
</dbReference>
<dbReference type="PANTHER" id="PTHR43300:SF11">
    <property type="entry name" value="ACETYLTRANSFERASE RV3034C-RELATED"/>
    <property type="match status" value="1"/>
</dbReference>
<evidence type="ECO:0000256" key="5">
    <source>
        <dbReference type="ARBA" id="ARBA00023315"/>
    </source>
</evidence>
<keyword evidence="6" id="KW-0614">Plasmid</keyword>
<dbReference type="SMR" id="O87276"/>
<evidence type="ECO:0000256" key="2">
    <source>
        <dbReference type="ARBA" id="ARBA00022679"/>
    </source>
</evidence>
<sequence length="212" mass="23832">MKWQNQQGPNPEEIYPIEGNKHVQFIKPSITKPNILVGEYSYYDSKDGESFESQVLYHYELIGDKLILGKFCSIGPGTTFIMNGANHRMDGSTFPFNLFGNGWEKHTPTLEDLPYKGNTEIGNDVWIGRDVTIMPGVKIGNGAIIAAKSVVTKNVDPYSVVGGNPSRLIKIRFSKEKIAALLKVRWWDLEIETINENIDCILNGDIKKVKRS</sequence>
<evidence type="ECO:0000256" key="4">
    <source>
        <dbReference type="ARBA" id="ARBA00023251"/>
    </source>
</evidence>
<organism evidence="6">
    <name type="scientific">Staphylococcus cohnii</name>
    <dbReference type="NCBI Taxonomy" id="29382"/>
    <lineage>
        <taxon>Bacteria</taxon>
        <taxon>Bacillati</taxon>
        <taxon>Bacillota</taxon>
        <taxon>Bacilli</taxon>
        <taxon>Bacillales</taxon>
        <taxon>Staphylococcaceae</taxon>
        <taxon>Staphylococcus</taxon>
        <taxon>Staphylococcus cohnii species complex</taxon>
    </lineage>
</organism>
<dbReference type="KEGG" id="ag:AAC61671"/>
<dbReference type="CDD" id="cd03349">
    <property type="entry name" value="LbH_XAT"/>
    <property type="match status" value="1"/>
</dbReference>
<dbReference type="Gene3D" id="2.160.10.10">
    <property type="entry name" value="Hexapeptide repeat proteins"/>
    <property type="match status" value="1"/>
</dbReference>
<keyword evidence="2 6" id="KW-0808">Transferase</keyword>
<dbReference type="PANTHER" id="PTHR43300">
    <property type="entry name" value="ACETYLTRANSFERASE"/>
    <property type="match status" value="1"/>
</dbReference>
<dbReference type="InterPro" id="IPR011004">
    <property type="entry name" value="Trimer_LpxA-like_sf"/>
</dbReference>
<dbReference type="GO" id="GO:0046677">
    <property type="term" value="P:response to antibiotic"/>
    <property type="evidence" value="ECO:0007669"/>
    <property type="project" value="UniProtKB-KW"/>
</dbReference>
<comment type="similarity">
    <text evidence="1">Belongs to the transferase hexapeptide repeat family.</text>
</comment>
<evidence type="ECO:0000256" key="3">
    <source>
        <dbReference type="ARBA" id="ARBA00022737"/>
    </source>
</evidence>
<proteinExistence type="inferred from homology"/>
<dbReference type="GO" id="GO:0016746">
    <property type="term" value="F:acyltransferase activity"/>
    <property type="evidence" value="ECO:0007669"/>
    <property type="project" value="UniProtKB-KW"/>
</dbReference>
<dbReference type="PROSITE" id="PS00101">
    <property type="entry name" value="HEXAPEP_TRANSFERASES"/>
    <property type="match status" value="1"/>
</dbReference>
<dbReference type="SUPFAM" id="SSF51161">
    <property type="entry name" value="Trimeric LpxA-like enzymes"/>
    <property type="match status" value="1"/>
</dbReference>